<evidence type="ECO:0000313" key="3">
    <source>
        <dbReference type="EMBL" id="SKA14605.1"/>
    </source>
</evidence>
<keyword evidence="4" id="KW-1185">Reference proteome</keyword>
<evidence type="ECO:0000256" key="1">
    <source>
        <dbReference type="SAM" id="Phobius"/>
    </source>
</evidence>
<organism evidence="3 4">
    <name type="scientific">Pilibacter termitis</name>
    <dbReference type="NCBI Taxonomy" id="263852"/>
    <lineage>
        <taxon>Bacteria</taxon>
        <taxon>Bacillati</taxon>
        <taxon>Bacillota</taxon>
        <taxon>Bacilli</taxon>
        <taxon>Lactobacillales</taxon>
        <taxon>Enterococcaceae</taxon>
        <taxon>Pilibacter</taxon>
    </lineage>
</organism>
<evidence type="ECO:0000259" key="2">
    <source>
        <dbReference type="Pfam" id="PF16555"/>
    </source>
</evidence>
<evidence type="ECO:0000313" key="4">
    <source>
        <dbReference type="Proteomes" id="UP000190328"/>
    </source>
</evidence>
<protein>
    <recommendedName>
        <fullName evidence="2">Gram-positive pilin subunit D1 N-terminal domain-containing protein</fullName>
    </recommendedName>
</protein>
<dbReference type="InterPro" id="IPR013783">
    <property type="entry name" value="Ig-like_fold"/>
</dbReference>
<accession>A0A1T4RF45</accession>
<proteinExistence type="predicted"/>
<dbReference type="InterPro" id="IPR032364">
    <property type="entry name" value="GramPos_pilinD1_N"/>
</dbReference>
<dbReference type="AlphaFoldDB" id="A0A1T4RF45"/>
<gene>
    <name evidence="3" type="ORF">SAMN02745116_02578</name>
</gene>
<name>A0A1T4RF45_9ENTE</name>
<dbReference type="Pfam" id="PF16555">
    <property type="entry name" value="GramPos_pilinD1"/>
    <property type="match status" value="1"/>
</dbReference>
<reference evidence="3 4" key="1">
    <citation type="submission" date="2017-02" db="EMBL/GenBank/DDBJ databases">
        <authorList>
            <person name="Peterson S.W."/>
        </authorList>
    </citation>
    <scope>NUCLEOTIDE SEQUENCE [LARGE SCALE GENOMIC DNA]</scope>
    <source>
        <strain evidence="3 4">ATCC BAA-1030</strain>
    </source>
</reference>
<dbReference type="OrthoDB" id="2192674at2"/>
<dbReference type="SUPFAM" id="SSF49478">
    <property type="entry name" value="Cna protein B-type domain"/>
    <property type="match status" value="1"/>
</dbReference>
<keyword evidence="1" id="KW-1133">Transmembrane helix</keyword>
<keyword evidence="1" id="KW-0812">Transmembrane</keyword>
<sequence>MKKIIIAALLVFSVIGIGKVGVAEEESYAIHIMKYKLSENQNFTSDMLHDGTLVDKVTDNSGKELAPLGNVEYTITRMEAIPHKGSATTYQEATGDQSFVKTIVTDSNGKAELTGLAKGIYRVSETASEFVTSPMEPVLLALPMKNATGYLTDVYLYPKSNMAFPDLPKTGTETPATQDKLLNTSGNIGDYQMLIYMIISMVIAGMIGLIISKRREQA</sequence>
<feature type="domain" description="Gram-positive pilin subunit D1 N-terminal" evidence="2">
    <location>
        <begin position="34"/>
        <end position="159"/>
    </location>
</feature>
<dbReference type="Proteomes" id="UP000190328">
    <property type="component" value="Unassembled WGS sequence"/>
</dbReference>
<feature type="transmembrane region" description="Helical" evidence="1">
    <location>
        <begin position="193"/>
        <end position="212"/>
    </location>
</feature>
<dbReference type="Gene3D" id="2.60.40.10">
    <property type="entry name" value="Immunoglobulins"/>
    <property type="match status" value="1"/>
</dbReference>
<keyword evidence="1" id="KW-0472">Membrane</keyword>
<dbReference type="EMBL" id="FUXI01000047">
    <property type="protein sequence ID" value="SKA14605.1"/>
    <property type="molecule type" value="Genomic_DNA"/>
</dbReference>